<evidence type="ECO:0000313" key="3">
    <source>
        <dbReference type="Proteomes" id="UP000785679"/>
    </source>
</evidence>
<keyword evidence="3" id="KW-1185">Reference proteome</keyword>
<keyword evidence="1" id="KW-0472">Membrane</keyword>
<keyword evidence="1" id="KW-1133">Transmembrane helix</keyword>
<feature type="transmembrane region" description="Helical" evidence="1">
    <location>
        <begin position="6"/>
        <end position="29"/>
    </location>
</feature>
<feature type="transmembrane region" description="Helical" evidence="1">
    <location>
        <begin position="70"/>
        <end position="92"/>
    </location>
</feature>
<dbReference type="EMBL" id="RRYP01000666">
    <property type="protein sequence ID" value="TNV87029.1"/>
    <property type="molecule type" value="Genomic_DNA"/>
</dbReference>
<gene>
    <name evidence="2" type="ORF">FGO68_gene17466</name>
</gene>
<reference evidence="2" key="1">
    <citation type="submission" date="2019-06" db="EMBL/GenBank/DDBJ databases">
        <authorList>
            <person name="Zheng W."/>
        </authorList>
    </citation>
    <scope>NUCLEOTIDE SEQUENCE</scope>
    <source>
        <strain evidence="2">QDHG01</strain>
    </source>
</reference>
<accession>A0A8J8P6U2</accession>
<name>A0A8J8P6U2_HALGN</name>
<sequence>MSQFLYLIIMCVITIILCDVSLHLLYLLCLDALYTPSQGPSTLVSLLVRYNCTHVYLFEPFMGLFGIPDYLFLLMGICCVGACLQLGLHIVLQLVARAIGVIGGTEDDIFKV</sequence>
<evidence type="ECO:0000313" key="2">
    <source>
        <dbReference type="EMBL" id="TNV87029.1"/>
    </source>
</evidence>
<keyword evidence="1" id="KW-0812">Transmembrane</keyword>
<evidence type="ECO:0000256" key="1">
    <source>
        <dbReference type="SAM" id="Phobius"/>
    </source>
</evidence>
<protein>
    <submittedName>
        <fullName evidence="2">Uncharacterized protein</fullName>
    </submittedName>
</protein>
<dbReference type="Proteomes" id="UP000785679">
    <property type="component" value="Unassembled WGS sequence"/>
</dbReference>
<dbReference type="AlphaFoldDB" id="A0A8J8P6U2"/>
<organism evidence="2 3">
    <name type="scientific">Halteria grandinella</name>
    <dbReference type="NCBI Taxonomy" id="5974"/>
    <lineage>
        <taxon>Eukaryota</taxon>
        <taxon>Sar</taxon>
        <taxon>Alveolata</taxon>
        <taxon>Ciliophora</taxon>
        <taxon>Intramacronucleata</taxon>
        <taxon>Spirotrichea</taxon>
        <taxon>Stichotrichia</taxon>
        <taxon>Sporadotrichida</taxon>
        <taxon>Halteriidae</taxon>
        <taxon>Halteria</taxon>
    </lineage>
</organism>
<proteinExistence type="predicted"/>
<comment type="caution">
    <text evidence="2">The sequence shown here is derived from an EMBL/GenBank/DDBJ whole genome shotgun (WGS) entry which is preliminary data.</text>
</comment>